<dbReference type="InterPro" id="IPR029058">
    <property type="entry name" value="AB_hydrolase_fold"/>
</dbReference>
<gene>
    <name evidence="4" type="ORF">HNO53_20330</name>
</gene>
<keyword evidence="2" id="KW-0378">Hydrolase</keyword>
<evidence type="ECO:0000256" key="3">
    <source>
        <dbReference type="SAM" id="SignalP"/>
    </source>
</evidence>
<accession>A0ABX7WL60</accession>
<evidence type="ECO:0000256" key="2">
    <source>
        <dbReference type="ARBA" id="ARBA00022801"/>
    </source>
</evidence>
<keyword evidence="5" id="KW-1185">Reference proteome</keyword>
<feature type="signal peptide" evidence="3">
    <location>
        <begin position="1"/>
        <end position="26"/>
    </location>
</feature>
<evidence type="ECO:0000313" key="4">
    <source>
        <dbReference type="EMBL" id="QTP60851.1"/>
    </source>
</evidence>
<dbReference type="Gene3D" id="3.40.50.1820">
    <property type="entry name" value="alpha/beta hydrolase"/>
    <property type="match status" value="2"/>
</dbReference>
<evidence type="ECO:0000256" key="1">
    <source>
        <dbReference type="ARBA" id="ARBA00022729"/>
    </source>
</evidence>
<dbReference type="Proteomes" id="UP000671845">
    <property type="component" value="Chromosome"/>
</dbReference>
<keyword evidence="1 3" id="KW-0732">Signal</keyword>
<feature type="chain" id="PRO_5046208915" evidence="3">
    <location>
        <begin position="27"/>
        <end position="351"/>
    </location>
</feature>
<dbReference type="EMBL" id="CP053383">
    <property type="protein sequence ID" value="QTP60851.1"/>
    <property type="molecule type" value="Genomic_DNA"/>
</dbReference>
<organism evidence="4 5">
    <name type="scientific">Halomonas sulfidivorans</name>
    <dbReference type="NCBI Taxonomy" id="2733488"/>
    <lineage>
        <taxon>Bacteria</taxon>
        <taxon>Pseudomonadati</taxon>
        <taxon>Pseudomonadota</taxon>
        <taxon>Gammaproteobacteria</taxon>
        <taxon>Oceanospirillales</taxon>
        <taxon>Halomonadaceae</taxon>
        <taxon>Halomonas</taxon>
    </lineage>
</organism>
<name>A0ABX7WL60_9GAMM</name>
<dbReference type="PANTHER" id="PTHR43037:SF5">
    <property type="entry name" value="FERULOYL ESTERASE"/>
    <property type="match status" value="1"/>
</dbReference>
<reference evidence="4 5" key="1">
    <citation type="journal article" date="2021" name="Front. Microbiol.">
        <title>Aerobic Denitrification and Heterotrophic Sulfur Oxidation in the Genus Halomonas Revealed by Six Novel Species Characterizations and Genome-Based Analysis.</title>
        <authorList>
            <person name="Wang L."/>
            <person name="Shao Z."/>
        </authorList>
    </citation>
    <scope>NUCLEOTIDE SEQUENCE [LARGE SCALE GENOMIC DNA]</scope>
    <source>
        <strain evidence="4 5">MCCC 1A13718</strain>
    </source>
</reference>
<evidence type="ECO:0000313" key="5">
    <source>
        <dbReference type="Proteomes" id="UP000671845"/>
    </source>
</evidence>
<dbReference type="SUPFAM" id="SSF53474">
    <property type="entry name" value="alpha/beta-Hydrolases"/>
    <property type="match status" value="1"/>
</dbReference>
<proteinExistence type="predicted"/>
<protein>
    <submittedName>
        <fullName evidence="4">Poly(3-hydroxybutyrate) depolymerase</fullName>
    </submittedName>
</protein>
<dbReference type="InterPro" id="IPR050955">
    <property type="entry name" value="Plant_Biomass_Hydrol_Est"/>
</dbReference>
<dbReference type="PANTHER" id="PTHR43037">
    <property type="entry name" value="UNNAMED PRODUCT-RELATED"/>
    <property type="match status" value="1"/>
</dbReference>
<sequence length="351" mass="37717">MWWSDTGRMKALLLSAGLLLAFAANAEERLPELPRLALSPDATSVIGVSSGGYMATQLAVAWPQRFQGLAVLAAGPWSCAEGGLGQALGRCMSLRRGSPDLDALNVRLRDYQARGLVGEAGDIAELRAFVWHGEEDRVIDPSLGKALAEQLAGWLADPEEQLKAVESPGVGHGWPLEADAQIPPGRLARCSDGGGTHMLACGMDIAGEALSWLHGTLEPPVDAPTARLLRFDQAPFDARGLGDAGYVLIPETCESGGCRLTVALHGCGMTEELLDDAFARHSGLNEWAEANRRVVLYPQASSSLANPQGCWDWWGFAESTWQLDPLHDTREGTQVKALMAMIERLEQSPEE</sequence>